<feature type="non-terminal residue" evidence="2">
    <location>
        <position position="89"/>
    </location>
</feature>
<dbReference type="PANTHER" id="PTHR13336">
    <property type="entry name" value="OVARIAN CARCINOMA IMMUNOREACTIVE ANTIGEN"/>
    <property type="match status" value="1"/>
</dbReference>
<evidence type="ECO:0000313" key="3">
    <source>
        <dbReference type="Proteomes" id="UP001178461"/>
    </source>
</evidence>
<keyword evidence="3" id="KW-1185">Reference proteome</keyword>
<proteinExistence type="predicted"/>
<name>A0AA35QQW0_9SAUR</name>
<accession>A0AA35QQW0</accession>
<dbReference type="Pfam" id="PF07051">
    <property type="entry name" value="OCIA"/>
    <property type="match status" value="1"/>
</dbReference>
<protein>
    <submittedName>
        <fullName evidence="2">OCIA domain containing 2</fullName>
    </submittedName>
</protein>
<evidence type="ECO:0000313" key="2">
    <source>
        <dbReference type="EMBL" id="CAI7935219.1"/>
    </source>
</evidence>
<organism evidence="2 3">
    <name type="scientific">Podarcis lilfordi</name>
    <name type="common">Lilford's wall lizard</name>
    <dbReference type="NCBI Taxonomy" id="74358"/>
    <lineage>
        <taxon>Eukaryota</taxon>
        <taxon>Metazoa</taxon>
        <taxon>Chordata</taxon>
        <taxon>Craniata</taxon>
        <taxon>Vertebrata</taxon>
        <taxon>Euteleostomi</taxon>
        <taxon>Lepidosauria</taxon>
        <taxon>Squamata</taxon>
        <taxon>Bifurcata</taxon>
        <taxon>Unidentata</taxon>
        <taxon>Episquamata</taxon>
        <taxon>Laterata</taxon>
        <taxon>Lacertibaenia</taxon>
        <taxon>Lacertidae</taxon>
        <taxon>Podarcis</taxon>
    </lineage>
</organism>
<dbReference type="GO" id="GO:0005743">
    <property type="term" value="C:mitochondrial inner membrane"/>
    <property type="evidence" value="ECO:0007669"/>
    <property type="project" value="TreeGrafter"/>
</dbReference>
<dbReference type="InterPro" id="IPR009764">
    <property type="entry name" value="OCIA_dom"/>
</dbReference>
<comment type="caution">
    <text evidence="2">The sequence shown here is derived from an EMBL/GenBank/DDBJ whole genome shotgun (WGS) entry which is preliminary data.</text>
</comment>
<dbReference type="PANTHER" id="PTHR13336:SF2">
    <property type="entry name" value="OCIA DOMAIN-CONTAINING PROTEIN 2"/>
    <property type="match status" value="1"/>
</dbReference>
<evidence type="ECO:0000259" key="1">
    <source>
        <dbReference type="Pfam" id="PF07051"/>
    </source>
</evidence>
<dbReference type="InterPro" id="IPR040187">
    <property type="entry name" value="OCAD1/2"/>
</dbReference>
<dbReference type="AlphaFoldDB" id="A0AA35QQW0"/>
<sequence>LPLSLGGMLITQGLLANGVLKPSPKFGSLPKLAIAGALGYALVLNRLVPDGKGTVLMSATNAKLSLKQVHQKNQSLLLLKTDNVEESIL</sequence>
<gene>
    <name evidence="2" type="ORF">PODLI_1B043257</name>
</gene>
<feature type="domain" description="OCIA" evidence="1">
    <location>
        <begin position="1"/>
        <end position="41"/>
    </location>
</feature>
<dbReference type="EMBL" id="CANTUW010000142">
    <property type="protein sequence ID" value="CAI7935219.1"/>
    <property type="molecule type" value="Genomic_DNA"/>
</dbReference>
<dbReference type="Proteomes" id="UP001178461">
    <property type="component" value="Unassembled WGS sequence"/>
</dbReference>
<reference evidence="2" key="1">
    <citation type="submission" date="2022-12" db="EMBL/GenBank/DDBJ databases">
        <authorList>
            <person name="Alioto T."/>
            <person name="Alioto T."/>
            <person name="Gomez Garrido J."/>
        </authorList>
    </citation>
    <scope>NUCLEOTIDE SEQUENCE</scope>
</reference>